<dbReference type="EMBL" id="CCEJ010000009">
    <property type="protein sequence ID" value="CDR34766.1"/>
    <property type="molecule type" value="Genomic_DNA"/>
</dbReference>
<reference evidence="1" key="2">
    <citation type="submission" date="2014-09" db="EMBL/GenBank/DDBJ databases">
        <title>Criblamydia sequanensis harbors a mega-plasmid encoding arsenite resistance.</title>
        <authorList>
            <person name="Bertelli C."/>
            <person name="Goesmann A."/>
            <person name="Greub G."/>
        </authorList>
    </citation>
    <scope>NUCLEOTIDE SEQUENCE [LARGE SCALE GENOMIC DNA]</scope>
    <source>
        <strain evidence="1">CRIB-18</strain>
    </source>
</reference>
<dbReference type="Proteomes" id="UP000031552">
    <property type="component" value="Unassembled WGS sequence"/>
</dbReference>
<gene>
    <name evidence="1" type="ORF">CSEC_1959</name>
</gene>
<name>A0A090D0G2_9BACT</name>
<comment type="caution">
    <text evidence="1">The sequence shown here is derived from an EMBL/GenBank/DDBJ whole genome shotgun (WGS) entry which is preliminary data.</text>
</comment>
<sequence>MYLLSSLSATTELSRKEQVLMLQFEQKRDCAHHLLQHLSIIPVFTYTHQLAFQEIIRTKNYSDLNSLRKTKNFAFHLRQDNLEKTVQIARRCQELFLKLKTEPLTSEEFIGELFKEEFEEADRLNKAKNNRYQAALFIDYLTSNQDLVPSEDAKSRMKALIASLGKDLGTIFAKLLSPAYMFKQLEPISKKEFLFGARPDFTIKNKLLFTLSVKEELLEGEAVYEGELLFDELGCVQLTELAMKTSPFLSTKDLQKKLIEVLAAIFASKIPECSFLVFPKSILGEELLSLCYESGFPEASPYEKTISIPLSRAKEFFETSSLGQKIYNNLFTVPNSLKI</sequence>
<accession>A0A090D0G2</accession>
<reference evidence="1" key="1">
    <citation type="submission" date="2013-12" db="EMBL/GenBank/DDBJ databases">
        <authorList>
            <person name="Linke B."/>
        </authorList>
    </citation>
    <scope>NUCLEOTIDE SEQUENCE [LARGE SCALE GENOMIC DNA]</scope>
    <source>
        <strain evidence="1">CRIB-18</strain>
    </source>
</reference>
<organism evidence="1 2">
    <name type="scientific">Candidatus Criblamydia sequanensis CRIB-18</name>
    <dbReference type="NCBI Taxonomy" id="1437425"/>
    <lineage>
        <taxon>Bacteria</taxon>
        <taxon>Pseudomonadati</taxon>
        <taxon>Chlamydiota</taxon>
        <taxon>Chlamydiia</taxon>
        <taxon>Parachlamydiales</taxon>
        <taxon>Candidatus Criblamydiaceae</taxon>
        <taxon>Candidatus Criblamydia</taxon>
    </lineage>
</organism>
<protein>
    <submittedName>
        <fullName evidence="1">Uncharacterized protein</fullName>
    </submittedName>
</protein>
<evidence type="ECO:0000313" key="1">
    <source>
        <dbReference type="EMBL" id="CDR34766.1"/>
    </source>
</evidence>
<dbReference type="STRING" id="1437425.CSEC_1959"/>
<proteinExistence type="predicted"/>
<keyword evidence="2" id="KW-1185">Reference proteome</keyword>
<evidence type="ECO:0000313" key="2">
    <source>
        <dbReference type="Proteomes" id="UP000031552"/>
    </source>
</evidence>
<dbReference type="AlphaFoldDB" id="A0A090D0G2"/>
<dbReference type="RefSeq" id="WP_041018298.1">
    <property type="nucleotide sequence ID" value="NZ_CCEJ010000009.1"/>
</dbReference>